<sequence length="130" mass="14788">MQHPPDVLDWLSEVYRVSKHLEDGMNAQRLASDCLQQALRDVDLAWNNLLSFIVFGHCTFQRLNLQQLEASLGRSVEPSQVCGVCLTEMQQDPQVLSGNSDPVTYQGSYYHASWANFWLNCVDATLPRQM</sequence>
<protein>
    <recommendedName>
        <fullName evidence="1">Synergin gamma C-terminal domain-containing protein</fullName>
    </recommendedName>
</protein>
<gene>
    <name evidence="2" type="ORF">JRQ81_007611</name>
</gene>
<name>A0A9Q1AT82_9SAUR</name>
<dbReference type="PANTHER" id="PTHR15463:SF2">
    <property type="entry name" value="SYNERGIN GAMMA"/>
    <property type="match status" value="1"/>
</dbReference>
<keyword evidence="3" id="KW-1185">Reference proteome</keyword>
<reference evidence="2" key="1">
    <citation type="journal article" date="2023" name="DNA Res.">
        <title>Chromosome-level genome assembly of Phrynocephalus forsythii using third-generation DNA sequencing and Hi-C analysis.</title>
        <authorList>
            <person name="Qi Y."/>
            <person name="Zhao W."/>
            <person name="Zhao Y."/>
            <person name="Niu C."/>
            <person name="Cao S."/>
            <person name="Zhang Y."/>
        </authorList>
    </citation>
    <scope>NUCLEOTIDE SEQUENCE</scope>
    <source>
        <tissue evidence="2">Muscle</tissue>
    </source>
</reference>
<dbReference type="Pfam" id="PF25999">
    <property type="entry name" value="SYNRG_C"/>
    <property type="match status" value="1"/>
</dbReference>
<comment type="caution">
    <text evidence="2">The sequence shown here is derived from an EMBL/GenBank/DDBJ whole genome shotgun (WGS) entry which is preliminary data.</text>
</comment>
<dbReference type="PANTHER" id="PTHR15463">
    <property type="entry name" value="AP1 GAMMA SUBUNIT BINDING PROTEIN 1"/>
    <property type="match status" value="1"/>
</dbReference>
<proteinExistence type="predicted"/>
<dbReference type="InterPro" id="IPR039656">
    <property type="entry name" value="SYNRG"/>
</dbReference>
<evidence type="ECO:0000259" key="1">
    <source>
        <dbReference type="Pfam" id="PF25999"/>
    </source>
</evidence>
<feature type="domain" description="Synergin gamma C-terminal" evidence="1">
    <location>
        <begin position="11"/>
        <end position="128"/>
    </location>
</feature>
<dbReference type="EMBL" id="JAPFRF010000016">
    <property type="protein sequence ID" value="KAJ7309562.1"/>
    <property type="molecule type" value="Genomic_DNA"/>
</dbReference>
<dbReference type="InterPro" id="IPR059024">
    <property type="entry name" value="SYNRG_C"/>
</dbReference>
<dbReference type="AlphaFoldDB" id="A0A9Q1AT82"/>
<dbReference type="OrthoDB" id="524326at2759"/>
<dbReference type="Proteomes" id="UP001142489">
    <property type="component" value="Unassembled WGS sequence"/>
</dbReference>
<evidence type="ECO:0000313" key="3">
    <source>
        <dbReference type="Proteomes" id="UP001142489"/>
    </source>
</evidence>
<dbReference type="GO" id="GO:0030130">
    <property type="term" value="C:clathrin coat of trans-Golgi network vesicle"/>
    <property type="evidence" value="ECO:0007669"/>
    <property type="project" value="TreeGrafter"/>
</dbReference>
<evidence type="ECO:0000313" key="2">
    <source>
        <dbReference type="EMBL" id="KAJ7309562.1"/>
    </source>
</evidence>
<accession>A0A9Q1AT82</accession>
<organism evidence="2 3">
    <name type="scientific">Phrynocephalus forsythii</name>
    <dbReference type="NCBI Taxonomy" id="171643"/>
    <lineage>
        <taxon>Eukaryota</taxon>
        <taxon>Metazoa</taxon>
        <taxon>Chordata</taxon>
        <taxon>Craniata</taxon>
        <taxon>Vertebrata</taxon>
        <taxon>Euteleostomi</taxon>
        <taxon>Lepidosauria</taxon>
        <taxon>Squamata</taxon>
        <taxon>Bifurcata</taxon>
        <taxon>Unidentata</taxon>
        <taxon>Episquamata</taxon>
        <taxon>Toxicofera</taxon>
        <taxon>Iguania</taxon>
        <taxon>Acrodonta</taxon>
        <taxon>Agamidae</taxon>
        <taxon>Agaminae</taxon>
        <taxon>Phrynocephalus</taxon>
    </lineage>
</organism>